<protein>
    <submittedName>
        <fullName evidence="2">Uncharacterized protein</fullName>
    </submittedName>
</protein>
<organism evidence="2 3">
    <name type="scientific">Chitinophaga arvensicola</name>
    <dbReference type="NCBI Taxonomy" id="29529"/>
    <lineage>
        <taxon>Bacteria</taxon>
        <taxon>Pseudomonadati</taxon>
        <taxon>Bacteroidota</taxon>
        <taxon>Chitinophagia</taxon>
        <taxon>Chitinophagales</taxon>
        <taxon>Chitinophagaceae</taxon>
        <taxon>Chitinophaga</taxon>
    </lineage>
</organism>
<dbReference type="EMBL" id="FOJG01000001">
    <property type="protein sequence ID" value="SEW41650.1"/>
    <property type="molecule type" value="Genomic_DNA"/>
</dbReference>
<keyword evidence="1" id="KW-1133">Transmembrane helix</keyword>
<gene>
    <name evidence="2" type="ORF">SAMN04488122_3004</name>
</gene>
<evidence type="ECO:0000313" key="3">
    <source>
        <dbReference type="Proteomes" id="UP000199310"/>
    </source>
</evidence>
<name>A0A1I0RKM9_9BACT</name>
<accession>A0A1I0RKM9</accession>
<reference evidence="3" key="1">
    <citation type="submission" date="2016-10" db="EMBL/GenBank/DDBJ databases">
        <authorList>
            <person name="Varghese N."/>
            <person name="Submissions S."/>
        </authorList>
    </citation>
    <scope>NUCLEOTIDE SEQUENCE [LARGE SCALE GENOMIC DNA]</scope>
    <source>
        <strain evidence="3">DSM 3695</strain>
    </source>
</reference>
<dbReference type="Proteomes" id="UP000199310">
    <property type="component" value="Unassembled WGS sequence"/>
</dbReference>
<evidence type="ECO:0000313" key="2">
    <source>
        <dbReference type="EMBL" id="SEW41650.1"/>
    </source>
</evidence>
<sequence length="41" mass="4778">MEMKKKYVLLVVITIGLALIPFIKNSIIKHDEFDATRDLFI</sequence>
<evidence type="ECO:0000256" key="1">
    <source>
        <dbReference type="SAM" id="Phobius"/>
    </source>
</evidence>
<dbReference type="AlphaFoldDB" id="A0A1I0RKM9"/>
<keyword evidence="1" id="KW-0472">Membrane</keyword>
<proteinExistence type="predicted"/>
<feature type="transmembrane region" description="Helical" evidence="1">
    <location>
        <begin position="7"/>
        <end position="23"/>
    </location>
</feature>
<keyword evidence="1" id="KW-0812">Transmembrane</keyword>
<keyword evidence="3" id="KW-1185">Reference proteome</keyword>